<proteinExistence type="predicted"/>
<accession>A0A0S4SVL6</accession>
<evidence type="ECO:0000313" key="1">
    <source>
        <dbReference type="EMBL" id="CUU73430.1"/>
    </source>
</evidence>
<sequence length="54" mass="6763">MDRLTNKERNDLEAVFAAIYRDNNSKFMSFYKQLYRDFYKKIKLFKFKNLSKKR</sequence>
<evidence type="ECO:0000313" key="2">
    <source>
        <dbReference type="EMBL" id="CUU77426.1"/>
    </source>
</evidence>
<gene>
    <name evidence="1" type="ORF">ERS686654_00515</name>
    <name evidence="2" type="ORF">ERS739223_00694</name>
</gene>
<dbReference type="EMBL" id="FAVB01000001">
    <property type="protein sequence ID" value="CUU73430.1"/>
    <property type="molecule type" value="Genomic_DNA"/>
</dbReference>
<dbReference type="Proteomes" id="UP000052237">
    <property type="component" value="Unassembled WGS sequence"/>
</dbReference>
<evidence type="ECO:0000313" key="4">
    <source>
        <dbReference type="Proteomes" id="UP000052245"/>
    </source>
</evidence>
<keyword evidence="3" id="KW-1185">Reference proteome</keyword>
<dbReference type="AlphaFoldDB" id="A0A0S4SVL6"/>
<organism evidence="1 3">
    <name type="scientific">Campylobacter hyointestinalis subsp. hyointestinalis</name>
    <dbReference type="NCBI Taxonomy" id="91352"/>
    <lineage>
        <taxon>Bacteria</taxon>
        <taxon>Pseudomonadati</taxon>
        <taxon>Campylobacterota</taxon>
        <taxon>Epsilonproteobacteria</taxon>
        <taxon>Campylobacterales</taxon>
        <taxon>Campylobacteraceae</taxon>
        <taxon>Campylobacter</taxon>
    </lineage>
</organism>
<dbReference type="Proteomes" id="UP000052245">
    <property type="component" value="Unassembled WGS sequence"/>
</dbReference>
<comment type="caution">
    <text evidence="1">The sequence shown here is derived from an EMBL/GenBank/DDBJ whole genome shotgun (WGS) entry which is preliminary data.</text>
</comment>
<evidence type="ECO:0000313" key="3">
    <source>
        <dbReference type="Proteomes" id="UP000052237"/>
    </source>
</evidence>
<accession>A0A9W5AQI2</accession>
<protein>
    <submittedName>
        <fullName evidence="1">Uncharacterized protein</fullName>
    </submittedName>
</protein>
<dbReference type="EMBL" id="FAVC01000001">
    <property type="protein sequence ID" value="CUU77426.1"/>
    <property type="molecule type" value="Genomic_DNA"/>
</dbReference>
<reference evidence="3 4" key="1">
    <citation type="submission" date="2015-11" db="EMBL/GenBank/DDBJ databases">
        <authorList>
            <consortium name="Pathogen Informatics"/>
        </authorList>
    </citation>
    <scope>NUCLEOTIDE SEQUENCE [LARGE SCALE GENOMIC DNA]</scope>
    <source>
        <strain evidence="1 3">006A-0059</strain>
        <strain evidence="2 4">007A-0283</strain>
    </source>
</reference>
<name>A0A0S4SVL6_CAMHY</name>